<dbReference type="NCBIfam" id="NF004712">
    <property type="entry name" value="PRK06052.1"/>
    <property type="match status" value="1"/>
</dbReference>
<name>N0BNH6_9EURY</name>
<dbReference type="SUPFAM" id="SSF51726">
    <property type="entry name" value="UROD/MetE-like"/>
    <property type="match status" value="1"/>
</dbReference>
<dbReference type="AlphaFoldDB" id="N0BNH6"/>
<accession>N0BNH6</accession>
<evidence type="ECO:0000313" key="1">
    <source>
        <dbReference type="EMBL" id="AGK61870.1"/>
    </source>
</evidence>
<dbReference type="STRING" id="387631.Asulf_01904"/>
<dbReference type="OrthoDB" id="17656at2157"/>
<dbReference type="eggNOG" id="arCOG01878">
    <property type="taxonomic scope" value="Archaea"/>
</dbReference>
<dbReference type="GeneID" id="15393538"/>
<dbReference type="Gene3D" id="3.20.20.210">
    <property type="match status" value="1"/>
</dbReference>
<reference evidence="1 2" key="1">
    <citation type="journal article" date="2013" name="Genome Announc.">
        <title>Complete Genome Sequence of the Thermophilic and Facultatively Chemolithoautotrophic Sulfate Reducer Archaeoglobus sulfaticallidus Strain PM70-1T.</title>
        <authorList>
            <person name="Stokke R."/>
            <person name="Hocking W.P."/>
            <person name="Steinsbu B.O."/>
            <person name="Steen I.H."/>
        </authorList>
    </citation>
    <scope>NUCLEOTIDE SEQUENCE [LARGE SCALE GENOMIC DNA]</scope>
    <source>
        <strain evidence="1">PM70-1</strain>
    </source>
</reference>
<proteinExistence type="predicted"/>
<dbReference type="CDD" id="cd03310">
    <property type="entry name" value="CIMS_like"/>
    <property type="match status" value="1"/>
</dbReference>
<dbReference type="KEGG" id="ast:Asulf_01904"/>
<evidence type="ECO:0000313" key="2">
    <source>
        <dbReference type="Proteomes" id="UP000013307"/>
    </source>
</evidence>
<dbReference type="Proteomes" id="UP000013307">
    <property type="component" value="Chromosome"/>
</dbReference>
<dbReference type="EMBL" id="CP005290">
    <property type="protein sequence ID" value="AGK61870.1"/>
    <property type="molecule type" value="Genomic_DNA"/>
</dbReference>
<organism evidence="1 2">
    <name type="scientific">Archaeoglobus sulfaticallidus PM70-1</name>
    <dbReference type="NCBI Taxonomy" id="387631"/>
    <lineage>
        <taxon>Archaea</taxon>
        <taxon>Methanobacteriati</taxon>
        <taxon>Methanobacteriota</taxon>
        <taxon>Archaeoglobi</taxon>
        <taxon>Archaeoglobales</taxon>
        <taxon>Archaeoglobaceae</taxon>
        <taxon>Archaeoglobus</taxon>
    </lineage>
</organism>
<dbReference type="InterPro" id="IPR038071">
    <property type="entry name" value="UROD/MetE-like_sf"/>
</dbReference>
<keyword evidence="2" id="KW-1185">Reference proteome</keyword>
<dbReference type="RefSeq" id="WP_015591466.1">
    <property type="nucleotide sequence ID" value="NC_021169.1"/>
</dbReference>
<sequence>MDFKFDDIGSFPLPEGITKEWVEENLSSREFEEMCQRAFVMKVKSGVEVPNYPQFRDMVKMFLDLMKDEAFQESPYLIKKENAIIPELESLKKLSYGSGIRICLTGPFEIYLKEFGPVIYEDVLSAISKSIARFAENAIKSSLNVTCISIDDPSLGLNPELQPTPEQMELAYENFDFSVDVQIHLHAPLYYQKFLEIEAIDVIGVESAKDENVMNFIDAEELESYDKMLRIGISRSDIDALIAEFNTKHNVNAWKDRDLIVKAIDELESPEKIYERIEKAYNIFGELIAYVGPDCGLGGFPTQESAVKLLENTAEAISRFKG</sequence>
<protein>
    <submittedName>
        <fullName evidence="1">Methionine synthase II (Cobalamin-independent)</fullName>
    </submittedName>
</protein>
<gene>
    <name evidence="1" type="ORF">Asulf_01904</name>
</gene>
<dbReference type="HOGENOM" id="CLU_893117_0_0_2"/>